<dbReference type="RefSeq" id="WP_083240646.1">
    <property type="nucleotide sequence ID" value="NZ_LPWG01000012.1"/>
</dbReference>
<evidence type="ECO:0000256" key="6">
    <source>
        <dbReference type="SAM" id="MobiDB-lite"/>
    </source>
</evidence>
<sequence>MMRRPPKYVHAFVDRHGKPRFYFRRPGFKKVPLPGLPWSPQFMEAYEAALAGQHLEVGGARTKPGTIRALAISYYNSAAFRSLKPITQSTYRNTIDRLCDGRDRDGKVLGDKRAATLQREHIIKLMAARADKPESANGLLKALRRMMHRAVETGIRSDDPTRDVKAIRVKSDGYHSWTEDEIAAFERRHDVGSRARLAFALLIYTGQRRGDVVGMGRQHVRDAVLSVRQQKTGTELAIPIHPDLAAIIAETASEHLTFLTTQFGKPFTAAGFGNWFRDRCNEAGLTHCSAHGLRKAAARRLAEAGCTEHEIAAITGHASLREIVRYTKAADQKRLASAAMEKVKAGTSIGQPSERFAKKGKRA</sequence>
<dbReference type="GO" id="GO:0015074">
    <property type="term" value="P:DNA integration"/>
    <property type="evidence" value="ECO:0007669"/>
    <property type="project" value="UniProtKB-KW"/>
</dbReference>
<evidence type="ECO:0000259" key="8">
    <source>
        <dbReference type="PROSITE" id="PS51900"/>
    </source>
</evidence>
<name>A0A1E3VZD2_9HYPH</name>
<dbReference type="GO" id="GO:0006310">
    <property type="term" value="P:DNA recombination"/>
    <property type="evidence" value="ECO:0007669"/>
    <property type="project" value="UniProtKB-KW"/>
</dbReference>
<dbReference type="InterPro" id="IPR013762">
    <property type="entry name" value="Integrase-like_cat_sf"/>
</dbReference>
<dbReference type="InterPro" id="IPR011010">
    <property type="entry name" value="DNA_brk_join_enz"/>
</dbReference>
<evidence type="ECO:0000313" key="10">
    <source>
        <dbReference type="Proteomes" id="UP000094501"/>
    </source>
</evidence>
<protein>
    <recommendedName>
        <fullName evidence="11">Tyr recombinase domain-containing protein</fullName>
    </recommendedName>
</protein>
<dbReference type="InterPro" id="IPR044068">
    <property type="entry name" value="CB"/>
</dbReference>
<evidence type="ECO:0000256" key="3">
    <source>
        <dbReference type="ARBA" id="ARBA00023125"/>
    </source>
</evidence>
<dbReference type="EMBL" id="LPWG01000012">
    <property type="protein sequence ID" value="ODR98925.1"/>
    <property type="molecule type" value="Genomic_DNA"/>
</dbReference>
<feature type="region of interest" description="Disordered" evidence="6">
    <location>
        <begin position="344"/>
        <end position="363"/>
    </location>
</feature>
<organism evidence="9 10">
    <name type="scientific">Methyloceanibacter methanicus</name>
    <dbReference type="NCBI Taxonomy" id="1774968"/>
    <lineage>
        <taxon>Bacteria</taxon>
        <taxon>Pseudomonadati</taxon>
        <taxon>Pseudomonadota</taxon>
        <taxon>Alphaproteobacteria</taxon>
        <taxon>Hyphomicrobiales</taxon>
        <taxon>Hyphomicrobiaceae</taxon>
        <taxon>Methyloceanibacter</taxon>
    </lineage>
</organism>
<evidence type="ECO:0000256" key="5">
    <source>
        <dbReference type="PROSITE-ProRule" id="PRU01248"/>
    </source>
</evidence>
<dbReference type="PANTHER" id="PTHR30349">
    <property type="entry name" value="PHAGE INTEGRASE-RELATED"/>
    <property type="match status" value="1"/>
</dbReference>
<dbReference type="PROSITE" id="PS51900">
    <property type="entry name" value="CB"/>
    <property type="match status" value="1"/>
</dbReference>
<evidence type="ECO:0000256" key="1">
    <source>
        <dbReference type="ARBA" id="ARBA00008857"/>
    </source>
</evidence>
<feature type="domain" description="Tyr recombinase" evidence="7">
    <location>
        <begin position="172"/>
        <end position="340"/>
    </location>
</feature>
<evidence type="ECO:0000256" key="4">
    <source>
        <dbReference type="ARBA" id="ARBA00023172"/>
    </source>
</evidence>
<dbReference type="AlphaFoldDB" id="A0A1E3VZD2"/>
<dbReference type="Proteomes" id="UP000094501">
    <property type="component" value="Unassembled WGS sequence"/>
</dbReference>
<dbReference type="InterPro" id="IPR010998">
    <property type="entry name" value="Integrase_recombinase_N"/>
</dbReference>
<keyword evidence="3 5" id="KW-0238">DNA-binding</keyword>
<dbReference type="PANTHER" id="PTHR30349:SF64">
    <property type="entry name" value="PROPHAGE INTEGRASE INTD-RELATED"/>
    <property type="match status" value="1"/>
</dbReference>
<dbReference type="SUPFAM" id="SSF56349">
    <property type="entry name" value="DNA breaking-rejoining enzymes"/>
    <property type="match status" value="1"/>
</dbReference>
<evidence type="ECO:0000256" key="2">
    <source>
        <dbReference type="ARBA" id="ARBA00022908"/>
    </source>
</evidence>
<dbReference type="InterPro" id="IPR050090">
    <property type="entry name" value="Tyrosine_recombinase_XerCD"/>
</dbReference>
<accession>A0A1E3VZD2</accession>
<dbReference type="Gene3D" id="1.10.150.130">
    <property type="match status" value="1"/>
</dbReference>
<evidence type="ECO:0008006" key="11">
    <source>
        <dbReference type="Google" id="ProtNLM"/>
    </source>
</evidence>
<evidence type="ECO:0000313" key="9">
    <source>
        <dbReference type="EMBL" id="ODR98925.1"/>
    </source>
</evidence>
<dbReference type="Pfam" id="PF00589">
    <property type="entry name" value="Phage_integrase"/>
    <property type="match status" value="1"/>
</dbReference>
<feature type="domain" description="Core-binding (CB)" evidence="8">
    <location>
        <begin position="65"/>
        <end position="151"/>
    </location>
</feature>
<dbReference type="InterPro" id="IPR002104">
    <property type="entry name" value="Integrase_catalytic"/>
</dbReference>
<keyword evidence="10" id="KW-1185">Reference proteome</keyword>
<dbReference type="PROSITE" id="PS51898">
    <property type="entry name" value="TYR_RECOMBINASE"/>
    <property type="match status" value="1"/>
</dbReference>
<keyword evidence="2" id="KW-0229">DNA integration</keyword>
<dbReference type="OrthoDB" id="7873969at2"/>
<reference evidence="9 10" key="1">
    <citation type="journal article" date="2016" name="Environ. Microbiol.">
        <title>New Methyloceanibacter diversity from North Sea sediments includes methanotroph containing solely the soluble methane monooxygenase.</title>
        <authorList>
            <person name="Vekeman B."/>
            <person name="Kerckhof F.M."/>
            <person name="Cremers G."/>
            <person name="de Vos P."/>
            <person name="Vandamme P."/>
            <person name="Boon N."/>
            <person name="Op den Camp H.J."/>
            <person name="Heylen K."/>
        </authorList>
    </citation>
    <scope>NUCLEOTIDE SEQUENCE [LARGE SCALE GENOMIC DNA]</scope>
    <source>
        <strain evidence="9 10">R-67174</strain>
    </source>
</reference>
<dbReference type="STRING" id="1774968.AUC68_07070"/>
<comment type="similarity">
    <text evidence="1">Belongs to the 'phage' integrase family.</text>
</comment>
<keyword evidence="4" id="KW-0233">DNA recombination</keyword>
<dbReference type="GO" id="GO:0003677">
    <property type="term" value="F:DNA binding"/>
    <property type="evidence" value="ECO:0007669"/>
    <property type="project" value="UniProtKB-UniRule"/>
</dbReference>
<proteinExistence type="inferred from homology"/>
<comment type="caution">
    <text evidence="9">The sequence shown here is derived from an EMBL/GenBank/DDBJ whole genome shotgun (WGS) entry which is preliminary data.</text>
</comment>
<gene>
    <name evidence="9" type="ORF">AUC68_07070</name>
</gene>
<evidence type="ECO:0000259" key="7">
    <source>
        <dbReference type="PROSITE" id="PS51898"/>
    </source>
</evidence>
<dbReference type="Gene3D" id="1.10.443.10">
    <property type="entry name" value="Intergrase catalytic core"/>
    <property type="match status" value="1"/>
</dbReference>